<dbReference type="PROSITE" id="PS00957">
    <property type="entry name" value="NAD_G3PDH"/>
    <property type="match status" value="1"/>
</dbReference>
<evidence type="ECO:0000256" key="13">
    <source>
        <dbReference type="RuleBase" id="RU000437"/>
    </source>
</evidence>
<dbReference type="PRINTS" id="PR00077">
    <property type="entry name" value="GPDHDRGNASE"/>
</dbReference>
<comment type="subcellular location">
    <subcellularLocation>
        <location evidence="9">Cytoplasm</location>
    </subcellularLocation>
</comment>
<evidence type="ECO:0000256" key="12">
    <source>
        <dbReference type="PIRSR" id="PIRSR000114-3"/>
    </source>
</evidence>
<dbReference type="EMBL" id="CP060244">
    <property type="protein sequence ID" value="QNT78508.1"/>
    <property type="molecule type" value="Genomic_DNA"/>
</dbReference>
<feature type="binding site" evidence="12">
    <location>
        <position position="145"/>
    </location>
    <ligand>
        <name>NAD(+)</name>
        <dbReference type="ChEBI" id="CHEBI:57540"/>
    </ligand>
</feature>
<evidence type="ECO:0000256" key="9">
    <source>
        <dbReference type="HAMAP-Rule" id="MF_00394"/>
    </source>
</evidence>
<feature type="binding site" evidence="9">
    <location>
        <position position="113"/>
    </location>
    <ligand>
        <name>sn-glycerol 3-phosphate</name>
        <dbReference type="ChEBI" id="CHEBI:57597"/>
    </ligand>
</feature>
<dbReference type="InterPro" id="IPR013328">
    <property type="entry name" value="6PGD_dom2"/>
</dbReference>
<dbReference type="Gene3D" id="3.40.50.720">
    <property type="entry name" value="NAD(P)-binding Rossmann-like Domain"/>
    <property type="match status" value="1"/>
</dbReference>
<organism evidence="17 18">
    <name type="scientific">Entomobacter blattae</name>
    <dbReference type="NCBI Taxonomy" id="2762277"/>
    <lineage>
        <taxon>Bacteria</taxon>
        <taxon>Pseudomonadati</taxon>
        <taxon>Pseudomonadota</taxon>
        <taxon>Alphaproteobacteria</taxon>
        <taxon>Acetobacterales</taxon>
        <taxon>Acetobacteraceae</taxon>
        <taxon>Entomobacter</taxon>
    </lineage>
</organism>
<evidence type="ECO:0000256" key="2">
    <source>
        <dbReference type="ARBA" id="ARBA00022516"/>
    </source>
</evidence>
<feature type="domain" description="Glycerol-3-phosphate dehydrogenase NAD-dependent C-terminal" evidence="16">
    <location>
        <begin position="185"/>
        <end position="325"/>
    </location>
</feature>
<keyword evidence="9" id="KW-0963">Cytoplasm</keyword>
<evidence type="ECO:0000313" key="17">
    <source>
        <dbReference type="EMBL" id="QNT78508.1"/>
    </source>
</evidence>
<feature type="domain" description="Glycerol-3-phosphate dehydrogenase NAD-dependent N-terminal" evidence="15">
    <location>
        <begin position="11"/>
        <end position="165"/>
    </location>
</feature>
<evidence type="ECO:0000256" key="1">
    <source>
        <dbReference type="ARBA" id="ARBA00011009"/>
    </source>
</evidence>
<dbReference type="GO" id="GO:0051287">
    <property type="term" value="F:NAD binding"/>
    <property type="evidence" value="ECO:0007669"/>
    <property type="project" value="InterPro"/>
</dbReference>
<dbReference type="InterPro" id="IPR006109">
    <property type="entry name" value="G3P_DH_NAD-dep_C"/>
</dbReference>
<keyword evidence="4 9" id="KW-0560">Oxidoreductase</keyword>
<feature type="binding site" evidence="11">
    <location>
        <position position="113"/>
    </location>
    <ligand>
        <name>substrate</name>
    </ligand>
</feature>
<comment type="catalytic activity">
    <reaction evidence="9 14">
        <text>sn-glycerol 3-phosphate + NADP(+) = dihydroxyacetone phosphate + NADPH + H(+)</text>
        <dbReference type="Rhea" id="RHEA:11096"/>
        <dbReference type="ChEBI" id="CHEBI:15378"/>
        <dbReference type="ChEBI" id="CHEBI:57597"/>
        <dbReference type="ChEBI" id="CHEBI:57642"/>
        <dbReference type="ChEBI" id="CHEBI:57783"/>
        <dbReference type="ChEBI" id="CHEBI:58349"/>
        <dbReference type="EC" id="1.1.1.94"/>
    </reaction>
</comment>
<feature type="binding site" evidence="9">
    <location>
        <position position="196"/>
    </location>
    <ligand>
        <name>sn-glycerol 3-phosphate</name>
        <dbReference type="ChEBI" id="CHEBI:57597"/>
    </ligand>
</feature>
<dbReference type="RefSeq" id="WP_203412768.1">
    <property type="nucleotide sequence ID" value="NZ_CP060244.1"/>
</dbReference>
<dbReference type="PIRSF" id="PIRSF000114">
    <property type="entry name" value="Glycerol-3-P_dh"/>
    <property type="match status" value="1"/>
</dbReference>
<keyword evidence="3 9" id="KW-0521">NADP</keyword>
<feature type="binding site" evidence="9">
    <location>
        <position position="249"/>
    </location>
    <ligand>
        <name>sn-glycerol 3-phosphate</name>
        <dbReference type="ChEBI" id="CHEBI:57597"/>
    </ligand>
</feature>
<proteinExistence type="inferred from homology"/>
<keyword evidence="5 9" id="KW-0520">NAD</keyword>
<feature type="binding site" evidence="9">
    <location>
        <position position="261"/>
    </location>
    <ligand>
        <name>sn-glycerol 3-phosphate</name>
        <dbReference type="ChEBI" id="CHEBI:57597"/>
    </ligand>
</feature>
<feature type="binding site" evidence="9">
    <location>
        <position position="286"/>
    </location>
    <ligand>
        <name>NADPH</name>
        <dbReference type="ChEBI" id="CHEBI:57783"/>
    </ligand>
</feature>
<feature type="binding site" evidence="9">
    <location>
        <position position="39"/>
    </location>
    <ligand>
        <name>NADPH</name>
        <dbReference type="ChEBI" id="CHEBI:57783"/>
    </ligand>
</feature>
<keyword evidence="2 9" id="KW-0444">Lipid biosynthesis</keyword>
<comment type="caution">
    <text evidence="9">Lacks conserved residue(s) required for the propagation of feature annotation.</text>
</comment>
<feature type="active site" description="Proton acceptor" evidence="9 10">
    <location>
        <position position="196"/>
    </location>
</feature>
<evidence type="ECO:0000256" key="5">
    <source>
        <dbReference type="ARBA" id="ARBA00023027"/>
    </source>
</evidence>
<comment type="function">
    <text evidence="9">Catalyzes the reduction of the glycolytic intermediate dihydroxyacetone phosphate (DHAP) to sn-glycerol 3-phosphate (G3P), the key precursor for phospholipid synthesis.</text>
</comment>
<dbReference type="InterPro" id="IPR008927">
    <property type="entry name" value="6-PGluconate_DH-like_C_sf"/>
</dbReference>
<evidence type="ECO:0000256" key="8">
    <source>
        <dbReference type="ARBA" id="ARBA00023264"/>
    </source>
</evidence>
<feature type="binding site" evidence="9">
    <location>
        <position position="145"/>
    </location>
    <ligand>
        <name>NADPH</name>
        <dbReference type="ChEBI" id="CHEBI:57783"/>
    </ligand>
</feature>
<dbReference type="GO" id="GO:0008654">
    <property type="term" value="P:phospholipid biosynthetic process"/>
    <property type="evidence" value="ECO:0007669"/>
    <property type="project" value="UniProtKB-KW"/>
</dbReference>
<comment type="catalytic activity">
    <reaction evidence="9">
        <text>sn-glycerol 3-phosphate + NAD(+) = dihydroxyacetone phosphate + NADH + H(+)</text>
        <dbReference type="Rhea" id="RHEA:11092"/>
        <dbReference type="ChEBI" id="CHEBI:15378"/>
        <dbReference type="ChEBI" id="CHEBI:57540"/>
        <dbReference type="ChEBI" id="CHEBI:57597"/>
        <dbReference type="ChEBI" id="CHEBI:57642"/>
        <dbReference type="ChEBI" id="CHEBI:57945"/>
        <dbReference type="EC" id="1.1.1.94"/>
    </reaction>
</comment>
<dbReference type="Pfam" id="PF01210">
    <property type="entry name" value="NAD_Gly3P_dh_N"/>
    <property type="match status" value="1"/>
</dbReference>
<evidence type="ECO:0000256" key="14">
    <source>
        <dbReference type="RuleBase" id="RU000439"/>
    </source>
</evidence>
<dbReference type="NCBIfam" id="NF000942">
    <property type="entry name" value="PRK00094.1-4"/>
    <property type="match status" value="1"/>
</dbReference>
<dbReference type="AlphaFoldDB" id="A0A7H1NRU8"/>
<keyword evidence="8 9" id="KW-1208">Phospholipid metabolism</keyword>
<feature type="binding site" evidence="12">
    <location>
        <begin position="15"/>
        <end position="20"/>
    </location>
    <ligand>
        <name>NAD(+)</name>
        <dbReference type="ChEBI" id="CHEBI:57540"/>
    </ligand>
</feature>
<dbReference type="InterPro" id="IPR011128">
    <property type="entry name" value="G3P_DH_NAD-dep_N"/>
</dbReference>
<dbReference type="GO" id="GO:0046168">
    <property type="term" value="P:glycerol-3-phosphate catabolic process"/>
    <property type="evidence" value="ECO:0007669"/>
    <property type="project" value="InterPro"/>
</dbReference>
<protein>
    <recommendedName>
        <fullName evidence="9">Glycerol-3-phosphate dehydrogenase [NAD(P)+]</fullName>
        <ecNumber evidence="9">1.1.1.94</ecNumber>
    </recommendedName>
    <alternativeName>
        <fullName evidence="9">NAD(P)(+)-dependent glycerol-3-phosphate dehydrogenase</fullName>
    </alternativeName>
    <alternativeName>
        <fullName evidence="9">NAD(P)H-dependent dihydroxyacetone-phosphate reductase</fullName>
    </alternativeName>
</protein>
<dbReference type="FunFam" id="1.10.1040.10:FF:000001">
    <property type="entry name" value="Glycerol-3-phosphate dehydrogenase [NAD(P)+]"/>
    <property type="match status" value="1"/>
</dbReference>
<dbReference type="Proteomes" id="UP000516349">
    <property type="component" value="Chromosome"/>
</dbReference>
<feature type="binding site" evidence="11">
    <location>
        <begin position="260"/>
        <end position="261"/>
    </location>
    <ligand>
        <name>substrate</name>
    </ligand>
</feature>
<dbReference type="PANTHER" id="PTHR11728:SF1">
    <property type="entry name" value="GLYCEROL-3-PHOSPHATE DEHYDROGENASE [NAD(+)] 2, CHLOROPLASTIC"/>
    <property type="match status" value="1"/>
</dbReference>
<comment type="similarity">
    <text evidence="1 9 13">Belongs to the NAD-dependent glycerol-3-phosphate dehydrogenase family.</text>
</comment>
<dbReference type="KEGG" id="ebla:JGUZn3_12820"/>
<dbReference type="GO" id="GO:0047952">
    <property type="term" value="F:glycerol-3-phosphate dehydrogenase [NAD(P)+] activity"/>
    <property type="evidence" value="ECO:0007669"/>
    <property type="project" value="UniProtKB-UniRule"/>
</dbReference>
<dbReference type="Pfam" id="PF07479">
    <property type="entry name" value="NAD_Gly3P_dh_C"/>
    <property type="match status" value="1"/>
</dbReference>
<evidence type="ECO:0000256" key="10">
    <source>
        <dbReference type="PIRSR" id="PIRSR000114-1"/>
    </source>
</evidence>
<evidence type="ECO:0000256" key="4">
    <source>
        <dbReference type="ARBA" id="ARBA00023002"/>
    </source>
</evidence>
<feature type="binding site" evidence="9">
    <location>
        <position position="113"/>
    </location>
    <ligand>
        <name>NADPH</name>
        <dbReference type="ChEBI" id="CHEBI:57783"/>
    </ligand>
</feature>
<dbReference type="PANTHER" id="PTHR11728">
    <property type="entry name" value="GLYCEROL-3-PHOSPHATE DEHYDROGENASE"/>
    <property type="match status" value="1"/>
</dbReference>
<feature type="binding site" evidence="9">
    <location>
        <position position="19"/>
    </location>
    <ligand>
        <name>NADPH</name>
        <dbReference type="ChEBI" id="CHEBI:57783"/>
    </ligand>
</feature>
<dbReference type="EC" id="1.1.1.94" evidence="9"/>
<evidence type="ECO:0000256" key="3">
    <source>
        <dbReference type="ARBA" id="ARBA00022857"/>
    </source>
</evidence>
<comment type="pathway">
    <text evidence="9">Membrane lipid metabolism; glycerophospholipid metabolism.</text>
</comment>
<keyword evidence="6 9" id="KW-0443">Lipid metabolism</keyword>
<feature type="binding site" evidence="9">
    <location>
        <position position="260"/>
    </location>
    <ligand>
        <name>sn-glycerol 3-phosphate</name>
        <dbReference type="ChEBI" id="CHEBI:57597"/>
    </ligand>
</feature>
<evidence type="ECO:0000256" key="6">
    <source>
        <dbReference type="ARBA" id="ARBA00023098"/>
    </source>
</evidence>
<sequence>MAPHSSTFGTVAVIGAGSWGVSLALQALRAGNRVQLWSRTPPPFMKAANNNSVKVERRMPRLPEFILPEAITVTSDFAEVQEAELYLLTMPLQALRSILPHLPHEKPYVICCKGIENPSMDLPSKIVSSIHPKALAAVLSGPNFAREIAQGLPAASVIAHHNSAFAAQIAYTLSSEFFRLYTSTDPNGVQLCGAAKNVFAIAAGILDGAKLGDNARAAMISRAINELKALTIAMEGRVETLYGLAGIGDLVLTCTGPSSRNYSLGIALGQGITPQDYLAQHTTVAEGAYTAPALQLMALQYGVDMPITQTICAVLNGGISVEDSIKALFARPLKAE</sequence>
<reference evidence="17 18" key="1">
    <citation type="submission" date="2020-08" db="EMBL/GenBank/DDBJ databases">
        <title>Complete genome sequence of Entomobacter blattae G55GP.</title>
        <authorList>
            <person name="Poehlein A."/>
            <person name="Guzman J."/>
            <person name="Daniel R."/>
            <person name="Vilcinskas A."/>
        </authorList>
    </citation>
    <scope>NUCLEOTIDE SEQUENCE [LARGE SCALE GENOMIC DNA]</scope>
    <source>
        <strain evidence="17 18">G55GP</strain>
    </source>
</reference>
<dbReference type="GO" id="GO:0005829">
    <property type="term" value="C:cytosol"/>
    <property type="evidence" value="ECO:0007669"/>
    <property type="project" value="TreeGrafter"/>
</dbReference>
<dbReference type="InterPro" id="IPR006168">
    <property type="entry name" value="G3P_DH_NAD-dep"/>
</dbReference>
<keyword evidence="18" id="KW-1185">Reference proteome</keyword>
<dbReference type="SUPFAM" id="SSF51735">
    <property type="entry name" value="NAD(P)-binding Rossmann-fold domains"/>
    <property type="match status" value="1"/>
</dbReference>
<dbReference type="GO" id="GO:0005975">
    <property type="term" value="P:carbohydrate metabolic process"/>
    <property type="evidence" value="ECO:0007669"/>
    <property type="project" value="InterPro"/>
</dbReference>
<evidence type="ECO:0000313" key="18">
    <source>
        <dbReference type="Proteomes" id="UP000516349"/>
    </source>
</evidence>
<feature type="binding site" evidence="9">
    <location>
        <position position="284"/>
    </location>
    <ligand>
        <name>NADPH</name>
        <dbReference type="ChEBI" id="CHEBI:57783"/>
    </ligand>
</feature>
<evidence type="ECO:0000259" key="15">
    <source>
        <dbReference type="Pfam" id="PF01210"/>
    </source>
</evidence>
<dbReference type="SUPFAM" id="SSF48179">
    <property type="entry name" value="6-phosphogluconate dehydrogenase C-terminal domain-like"/>
    <property type="match status" value="1"/>
</dbReference>
<evidence type="ECO:0000256" key="11">
    <source>
        <dbReference type="PIRSR" id="PIRSR000114-2"/>
    </source>
</evidence>
<dbReference type="GO" id="GO:0006650">
    <property type="term" value="P:glycerophospholipid metabolic process"/>
    <property type="evidence" value="ECO:0007669"/>
    <property type="project" value="UniProtKB-UniRule"/>
</dbReference>
<evidence type="ECO:0000259" key="16">
    <source>
        <dbReference type="Pfam" id="PF07479"/>
    </source>
</evidence>
<evidence type="ECO:0000256" key="7">
    <source>
        <dbReference type="ARBA" id="ARBA00023209"/>
    </source>
</evidence>
<dbReference type="Gene3D" id="1.10.1040.10">
    <property type="entry name" value="N-(1-d-carboxylethyl)-l-norvaline Dehydrogenase, domain 2"/>
    <property type="match status" value="1"/>
</dbReference>
<feature type="binding site" evidence="9">
    <location>
        <position position="260"/>
    </location>
    <ligand>
        <name>NADPH</name>
        <dbReference type="ChEBI" id="CHEBI:57783"/>
    </ligand>
</feature>
<dbReference type="UniPathway" id="UPA00940"/>
<keyword evidence="7 9" id="KW-0594">Phospholipid biosynthesis</keyword>
<feature type="binding site" evidence="9">
    <location>
        <position position="18"/>
    </location>
    <ligand>
        <name>NADPH</name>
        <dbReference type="ChEBI" id="CHEBI:57783"/>
    </ligand>
</feature>
<dbReference type="GO" id="GO:0046167">
    <property type="term" value="P:glycerol-3-phosphate biosynthetic process"/>
    <property type="evidence" value="ECO:0007669"/>
    <property type="project" value="UniProtKB-UniRule"/>
</dbReference>
<feature type="binding site" evidence="9">
    <location>
        <position position="141"/>
    </location>
    <ligand>
        <name>sn-glycerol 3-phosphate</name>
        <dbReference type="ChEBI" id="CHEBI:57597"/>
    </ligand>
</feature>
<name>A0A7H1NRU8_9PROT</name>
<dbReference type="InterPro" id="IPR036291">
    <property type="entry name" value="NAD(P)-bd_dom_sf"/>
</dbReference>
<feature type="binding site" evidence="12">
    <location>
        <position position="260"/>
    </location>
    <ligand>
        <name>NAD(+)</name>
        <dbReference type="ChEBI" id="CHEBI:57540"/>
    </ligand>
</feature>
<keyword evidence="9" id="KW-0547">Nucleotide-binding</keyword>
<gene>
    <name evidence="17" type="primary">gpsA2</name>
    <name evidence="9" type="synonym">gpsA</name>
    <name evidence="17" type="ORF">JGUZn3_12820</name>
</gene>
<dbReference type="NCBIfam" id="NF000940">
    <property type="entry name" value="PRK00094.1-2"/>
    <property type="match status" value="1"/>
</dbReference>
<dbReference type="HAMAP" id="MF_00394">
    <property type="entry name" value="NAD_Glyc3P_dehydrog"/>
    <property type="match status" value="1"/>
</dbReference>
<feature type="binding site" evidence="9">
    <location>
        <position position="259"/>
    </location>
    <ligand>
        <name>sn-glycerol 3-phosphate</name>
        <dbReference type="ChEBI" id="CHEBI:57597"/>
    </ligand>
</feature>
<accession>A0A7H1NRU8</accession>